<organism evidence="4">
    <name type="scientific">Pseudoalteromonas prydzensis</name>
    <dbReference type="NCBI Taxonomy" id="182141"/>
    <lineage>
        <taxon>Bacteria</taxon>
        <taxon>Pseudomonadati</taxon>
        <taxon>Pseudomonadota</taxon>
        <taxon>Gammaproteobacteria</taxon>
        <taxon>Alteromonadales</taxon>
        <taxon>Pseudoalteromonadaceae</taxon>
        <taxon>Pseudoalteromonas</taxon>
    </lineage>
</organism>
<sequence>MSNKQTLTESVLAVATQDGIFNTQIAALTLVRRSNVSEPMPCVYGLGLGVTVQGGKRVTLGEDIYDYADGQTLVASVDVPVVSHITSASVQRPFLGLHLSLDSKVLGQAVANMDFNEQYNGTRQNAMSVVDADDGILDAINRLIKLLTEPQLIPLVAPLIQEEIVFRLLQSPHSYLLRQVVTAGSASQKIAKILYWLKQNYKDDFSIVDLAAEAHMSESTFRQHFREVTKLSPLQYIKNLRLQEARQLMLNQRLDANTAALQVGYESASQFSREYTRFFGRPPLKDINALRLSNAFI</sequence>
<name>A0A7V1D2E5_9GAMM</name>
<dbReference type="GO" id="GO:0003700">
    <property type="term" value="F:DNA-binding transcription factor activity"/>
    <property type="evidence" value="ECO:0007669"/>
    <property type="project" value="InterPro"/>
</dbReference>
<evidence type="ECO:0000259" key="3">
    <source>
        <dbReference type="PROSITE" id="PS01124"/>
    </source>
</evidence>
<keyword evidence="2" id="KW-0804">Transcription</keyword>
<proteinExistence type="predicted"/>
<dbReference type="Proteomes" id="UP000886188">
    <property type="component" value="Unassembled WGS sequence"/>
</dbReference>
<protein>
    <submittedName>
        <fullName evidence="4">AraC family transcriptional regulator</fullName>
    </submittedName>
</protein>
<gene>
    <name evidence="4" type="ORF">ENH88_19740</name>
</gene>
<dbReference type="InterPro" id="IPR009594">
    <property type="entry name" value="Tscrpt_reg_HTH_AraC_N"/>
</dbReference>
<dbReference type="Pfam" id="PF06719">
    <property type="entry name" value="AraC_N"/>
    <property type="match status" value="1"/>
</dbReference>
<evidence type="ECO:0000313" key="4">
    <source>
        <dbReference type="EMBL" id="HEA18634.1"/>
    </source>
</evidence>
<dbReference type="InterPro" id="IPR009057">
    <property type="entry name" value="Homeodomain-like_sf"/>
</dbReference>
<evidence type="ECO:0000256" key="2">
    <source>
        <dbReference type="ARBA" id="ARBA00023163"/>
    </source>
</evidence>
<dbReference type="PANTHER" id="PTHR43436:SF1">
    <property type="entry name" value="TRANSCRIPTIONAL REGULATORY PROTEIN"/>
    <property type="match status" value="1"/>
</dbReference>
<dbReference type="SUPFAM" id="SSF46689">
    <property type="entry name" value="Homeodomain-like"/>
    <property type="match status" value="2"/>
</dbReference>
<dbReference type="PROSITE" id="PS01124">
    <property type="entry name" value="HTH_ARAC_FAMILY_2"/>
    <property type="match status" value="1"/>
</dbReference>
<accession>A0A7V1D2E5</accession>
<dbReference type="InterPro" id="IPR018060">
    <property type="entry name" value="HTH_AraC"/>
</dbReference>
<dbReference type="RefSeq" id="WP_304184938.1">
    <property type="nucleotide sequence ID" value="NZ_DRGM01000191.1"/>
</dbReference>
<dbReference type="PANTHER" id="PTHR43436">
    <property type="entry name" value="ARAC-FAMILY TRANSCRIPTIONAL REGULATOR"/>
    <property type="match status" value="1"/>
</dbReference>
<comment type="caution">
    <text evidence="4">The sequence shown here is derived from an EMBL/GenBank/DDBJ whole genome shotgun (WGS) entry which is preliminary data.</text>
</comment>
<dbReference type="Gene3D" id="1.10.10.60">
    <property type="entry name" value="Homeodomain-like"/>
    <property type="match status" value="1"/>
</dbReference>
<evidence type="ECO:0000256" key="1">
    <source>
        <dbReference type="ARBA" id="ARBA00023015"/>
    </source>
</evidence>
<dbReference type="EMBL" id="DRGM01000191">
    <property type="protein sequence ID" value="HEA18634.1"/>
    <property type="molecule type" value="Genomic_DNA"/>
</dbReference>
<dbReference type="Pfam" id="PF12833">
    <property type="entry name" value="HTH_18"/>
    <property type="match status" value="1"/>
</dbReference>
<dbReference type="AlphaFoldDB" id="A0A7V1D2E5"/>
<dbReference type="SMART" id="SM00342">
    <property type="entry name" value="HTH_ARAC"/>
    <property type="match status" value="1"/>
</dbReference>
<reference evidence="4" key="1">
    <citation type="journal article" date="2020" name="mSystems">
        <title>Genome- and Community-Level Interaction Insights into Carbon Utilization and Element Cycling Functions of Hydrothermarchaeota in Hydrothermal Sediment.</title>
        <authorList>
            <person name="Zhou Z."/>
            <person name="Liu Y."/>
            <person name="Xu W."/>
            <person name="Pan J."/>
            <person name="Luo Z.H."/>
            <person name="Li M."/>
        </authorList>
    </citation>
    <scope>NUCLEOTIDE SEQUENCE [LARGE SCALE GENOMIC DNA]</scope>
    <source>
        <strain evidence="4">HyVt-346</strain>
    </source>
</reference>
<keyword evidence="1" id="KW-0805">Transcription regulation</keyword>
<feature type="domain" description="HTH araC/xylS-type" evidence="3">
    <location>
        <begin position="191"/>
        <end position="289"/>
    </location>
</feature>
<dbReference type="GO" id="GO:0043565">
    <property type="term" value="F:sequence-specific DNA binding"/>
    <property type="evidence" value="ECO:0007669"/>
    <property type="project" value="InterPro"/>
</dbReference>